<comment type="caution">
    <text evidence="4">The sequence shown here is derived from an EMBL/GenBank/DDBJ whole genome shotgun (WGS) entry which is preliminary data.</text>
</comment>
<organism evidence="4 5">
    <name type="scientific">Paenibacillus ginsengarvi</name>
    <dbReference type="NCBI Taxonomy" id="400777"/>
    <lineage>
        <taxon>Bacteria</taxon>
        <taxon>Bacillati</taxon>
        <taxon>Bacillota</taxon>
        <taxon>Bacilli</taxon>
        <taxon>Bacillales</taxon>
        <taxon>Paenibacillaceae</taxon>
        <taxon>Paenibacillus</taxon>
    </lineage>
</organism>
<dbReference type="CDD" id="cd04301">
    <property type="entry name" value="NAT_SF"/>
    <property type="match status" value="1"/>
</dbReference>
<accession>A0A3B0CJB8</accession>
<dbReference type="InterPro" id="IPR016181">
    <property type="entry name" value="Acyl_CoA_acyltransferase"/>
</dbReference>
<name>A0A3B0CJB8_9BACL</name>
<dbReference type="PANTHER" id="PTHR43877:SF2">
    <property type="entry name" value="AMINOALKYLPHOSPHONATE N-ACETYLTRANSFERASE-RELATED"/>
    <property type="match status" value="1"/>
</dbReference>
<dbReference type="GO" id="GO:0016747">
    <property type="term" value="F:acyltransferase activity, transferring groups other than amino-acyl groups"/>
    <property type="evidence" value="ECO:0007669"/>
    <property type="project" value="InterPro"/>
</dbReference>
<dbReference type="Gene3D" id="3.40.630.30">
    <property type="match status" value="1"/>
</dbReference>
<dbReference type="InterPro" id="IPR000182">
    <property type="entry name" value="GNAT_dom"/>
</dbReference>
<keyword evidence="1 4" id="KW-0808">Transferase</keyword>
<reference evidence="4 5" key="1">
    <citation type="journal article" date="2007" name="Int. J. Syst. Evol. Microbiol.">
        <title>Paenibacillus ginsengarvi sp. nov., isolated from soil from ginseng cultivation.</title>
        <authorList>
            <person name="Yoon M.H."/>
            <person name="Ten L.N."/>
            <person name="Im W.T."/>
        </authorList>
    </citation>
    <scope>NUCLEOTIDE SEQUENCE [LARGE SCALE GENOMIC DNA]</scope>
    <source>
        <strain evidence="4 5">KCTC 13059</strain>
    </source>
</reference>
<dbReference type="PANTHER" id="PTHR43877">
    <property type="entry name" value="AMINOALKYLPHOSPHONATE N-ACETYLTRANSFERASE-RELATED-RELATED"/>
    <property type="match status" value="1"/>
</dbReference>
<feature type="domain" description="N-acetyltransferase" evidence="3">
    <location>
        <begin position="1"/>
        <end position="143"/>
    </location>
</feature>
<proteinExistence type="predicted"/>
<gene>
    <name evidence="4" type="ORF">D7M11_10400</name>
</gene>
<dbReference type="AlphaFoldDB" id="A0A3B0CJB8"/>
<dbReference type="PROSITE" id="PS51186">
    <property type="entry name" value="GNAT"/>
    <property type="match status" value="1"/>
</dbReference>
<dbReference type="SUPFAM" id="SSF55729">
    <property type="entry name" value="Acyl-CoA N-acyltransferases (Nat)"/>
    <property type="match status" value="1"/>
</dbReference>
<dbReference type="Pfam" id="PF00583">
    <property type="entry name" value="Acetyltransf_1"/>
    <property type="match status" value="1"/>
</dbReference>
<sequence>MQKVHPVSPIRLTNCIPYSLPMFLLSYQQNPVGPGPLDRRDAKAHTLFQAFGNGSGGERDDGEAGYVHRLVVARSYGGRGIGGELLDWAADYIRERGKRWLRLDCMADNERLNVYYRGAGLRYVGRVDRKRFSASLFERELLRH</sequence>
<evidence type="ECO:0000259" key="3">
    <source>
        <dbReference type="PROSITE" id="PS51186"/>
    </source>
</evidence>
<evidence type="ECO:0000313" key="5">
    <source>
        <dbReference type="Proteomes" id="UP000282311"/>
    </source>
</evidence>
<evidence type="ECO:0000256" key="2">
    <source>
        <dbReference type="ARBA" id="ARBA00023315"/>
    </source>
</evidence>
<keyword evidence="2" id="KW-0012">Acyltransferase</keyword>
<dbReference type="OrthoDB" id="6382410at2"/>
<evidence type="ECO:0000313" key="4">
    <source>
        <dbReference type="EMBL" id="RKN84931.1"/>
    </source>
</evidence>
<keyword evidence="5" id="KW-1185">Reference proteome</keyword>
<dbReference type="EMBL" id="RBAH01000006">
    <property type="protein sequence ID" value="RKN84931.1"/>
    <property type="molecule type" value="Genomic_DNA"/>
</dbReference>
<dbReference type="InterPro" id="IPR050832">
    <property type="entry name" value="Bact_Acetyltransf"/>
</dbReference>
<evidence type="ECO:0000256" key="1">
    <source>
        <dbReference type="ARBA" id="ARBA00022679"/>
    </source>
</evidence>
<dbReference type="Proteomes" id="UP000282311">
    <property type="component" value="Unassembled WGS sequence"/>
</dbReference>
<protein>
    <submittedName>
        <fullName evidence="4">GNAT family N-acetyltransferase</fullName>
    </submittedName>
</protein>